<dbReference type="PANTHER" id="PTHR11062:SF376">
    <property type="entry name" value="EXOSTOSIN FAMILY PROTEIN"/>
    <property type="match status" value="1"/>
</dbReference>
<dbReference type="GO" id="GO:0000139">
    <property type="term" value="C:Golgi membrane"/>
    <property type="evidence" value="ECO:0007669"/>
    <property type="project" value="UniProtKB-SubCell"/>
</dbReference>
<dbReference type="Pfam" id="PF03016">
    <property type="entry name" value="Exostosin_GT47"/>
    <property type="match status" value="1"/>
</dbReference>
<dbReference type="OrthoDB" id="1924787at2759"/>
<comment type="caution">
    <text evidence="5">The sequence shown here is derived from an EMBL/GenBank/DDBJ whole genome shotgun (WGS) entry which is preliminary data.</text>
</comment>
<evidence type="ECO:0000259" key="4">
    <source>
        <dbReference type="Pfam" id="PF03016"/>
    </source>
</evidence>
<name>A0A250XLU9_9CHLO</name>
<evidence type="ECO:0000256" key="1">
    <source>
        <dbReference type="ARBA" id="ARBA00004323"/>
    </source>
</evidence>
<feature type="domain" description="Exostosin GT47" evidence="4">
    <location>
        <begin position="12"/>
        <end position="226"/>
    </location>
</feature>
<organism evidence="5 6">
    <name type="scientific">Chlamydomonas eustigma</name>
    <dbReference type="NCBI Taxonomy" id="1157962"/>
    <lineage>
        <taxon>Eukaryota</taxon>
        <taxon>Viridiplantae</taxon>
        <taxon>Chlorophyta</taxon>
        <taxon>core chlorophytes</taxon>
        <taxon>Chlorophyceae</taxon>
        <taxon>CS clade</taxon>
        <taxon>Chlamydomonadales</taxon>
        <taxon>Chlamydomonadaceae</taxon>
        <taxon>Chlamydomonas</taxon>
    </lineage>
</organism>
<sequence>MLCLSALCFVNAGGRDHFWWMTGDFGACWMPHHLMETGIKIVHFGMSGANLNWRQGYKGESLHPEYACYLPERDIMATPVIPTLFPNSGKSMELFKKIKDKHGKDGLIRPILFFFAGGIRDNDPSYSGSARQVLVAALKGHNYSDVLVATGAIMGYNEKFLSAQFCFSPYGSGWGLRLVISLLHACIPVIVQDHVWQPFEELLPYPEFSVRLRVQDIPNLVPILRSYRVEELDTMRFALAKHWSAFLWPRGSGGSAYNYTLAALRKRLHNLASEYYLR</sequence>
<comment type="subcellular location">
    <subcellularLocation>
        <location evidence="1">Golgi apparatus membrane</location>
        <topology evidence="1">Single-pass type II membrane protein</topology>
    </subcellularLocation>
</comment>
<accession>A0A250XLU9</accession>
<evidence type="ECO:0000256" key="2">
    <source>
        <dbReference type="ARBA" id="ARBA00010271"/>
    </source>
</evidence>
<keyword evidence="6" id="KW-1185">Reference proteome</keyword>
<comment type="similarity">
    <text evidence="2">Belongs to the glycosyltransferase 47 family.</text>
</comment>
<dbReference type="InterPro" id="IPR040911">
    <property type="entry name" value="Exostosin_GT47"/>
</dbReference>
<evidence type="ECO:0000256" key="3">
    <source>
        <dbReference type="ARBA" id="ARBA00023034"/>
    </source>
</evidence>
<dbReference type="GO" id="GO:0016757">
    <property type="term" value="F:glycosyltransferase activity"/>
    <property type="evidence" value="ECO:0007669"/>
    <property type="project" value="InterPro"/>
</dbReference>
<dbReference type="Proteomes" id="UP000232323">
    <property type="component" value="Unassembled WGS sequence"/>
</dbReference>
<dbReference type="PANTHER" id="PTHR11062">
    <property type="entry name" value="EXOSTOSIN HEPARAN SULFATE GLYCOSYLTRANSFERASE -RELATED"/>
    <property type="match status" value="1"/>
</dbReference>
<reference evidence="5 6" key="1">
    <citation type="submission" date="2017-08" db="EMBL/GenBank/DDBJ databases">
        <title>Acidophilic green algal genome provides insights into adaptation to an acidic environment.</title>
        <authorList>
            <person name="Hirooka S."/>
            <person name="Hirose Y."/>
            <person name="Kanesaki Y."/>
            <person name="Higuchi S."/>
            <person name="Fujiwara T."/>
            <person name="Onuma R."/>
            <person name="Era A."/>
            <person name="Ohbayashi R."/>
            <person name="Uzuka A."/>
            <person name="Nozaki H."/>
            <person name="Yoshikawa H."/>
            <person name="Miyagishima S.Y."/>
        </authorList>
    </citation>
    <scope>NUCLEOTIDE SEQUENCE [LARGE SCALE GENOMIC DNA]</scope>
    <source>
        <strain evidence="5 6">NIES-2499</strain>
    </source>
</reference>
<keyword evidence="3" id="KW-0333">Golgi apparatus</keyword>
<evidence type="ECO:0000313" key="6">
    <source>
        <dbReference type="Proteomes" id="UP000232323"/>
    </source>
</evidence>
<dbReference type="EMBL" id="BEGY01000115">
    <property type="protein sequence ID" value="GAX84071.1"/>
    <property type="molecule type" value="Genomic_DNA"/>
</dbReference>
<proteinExistence type="inferred from homology"/>
<protein>
    <recommendedName>
        <fullName evidence="4">Exostosin GT47 domain-containing protein</fullName>
    </recommendedName>
</protein>
<dbReference type="InterPro" id="IPR004263">
    <property type="entry name" value="Exostosin"/>
</dbReference>
<dbReference type="AlphaFoldDB" id="A0A250XLU9"/>
<gene>
    <name evidence="5" type="ORF">CEUSTIGMA_g11495.t1</name>
</gene>
<evidence type="ECO:0000313" key="5">
    <source>
        <dbReference type="EMBL" id="GAX84071.1"/>
    </source>
</evidence>